<evidence type="ECO:0000313" key="2">
    <source>
        <dbReference type="Proteomes" id="UP001177140"/>
    </source>
</evidence>
<accession>A0AA41V8D0</accession>
<dbReference type="InterPro" id="IPR007216">
    <property type="entry name" value="CNOT9"/>
</dbReference>
<dbReference type="InterPro" id="IPR011989">
    <property type="entry name" value="ARM-like"/>
</dbReference>
<dbReference type="EMBL" id="JAJJMA010146147">
    <property type="protein sequence ID" value="MCL7034504.1"/>
    <property type="molecule type" value="Genomic_DNA"/>
</dbReference>
<dbReference type="Gene3D" id="1.25.10.10">
    <property type="entry name" value="Leucine-rich Repeat Variant"/>
    <property type="match status" value="1"/>
</dbReference>
<reference evidence="1" key="1">
    <citation type="submission" date="2022-03" db="EMBL/GenBank/DDBJ databases">
        <title>A functionally conserved STORR gene fusion in Papaver species that diverged 16.8 million years ago.</title>
        <authorList>
            <person name="Catania T."/>
        </authorList>
    </citation>
    <scope>NUCLEOTIDE SEQUENCE</scope>
    <source>
        <strain evidence="1">S-191538</strain>
    </source>
</reference>
<dbReference type="Proteomes" id="UP001177140">
    <property type="component" value="Unassembled WGS sequence"/>
</dbReference>
<name>A0AA41V8D0_PAPNU</name>
<dbReference type="GO" id="GO:0006402">
    <property type="term" value="P:mRNA catabolic process"/>
    <property type="evidence" value="ECO:0007669"/>
    <property type="project" value="InterPro"/>
</dbReference>
<keyword evidence="2" id="KW-1185">Reference proteome</keyword>
<comment type="caution">
    <text evidence="1">The sequence shown here is derived from an EMBL/GenBank/DDBJ whole genome shotgun (WGS) entry which is preliminary data.</text>
</comment>
<dbReference type="PANTHER" id="PTHR12262">
    <property type="entry name" value="CCR4-NOT TRANSCRIPTION COMPLEX SUBUNIT 9"/>
    <property type="match status" value="1"/>
</dbReference>
<gene>
    <name evidence="1" type="ORF">MKW94_025177</name>
</gene>
<protein>
    <submittedName>
        <fullName evidence="1">Uncharacterized protein</fullName>
    </submittedName>
</protein>
<dbReference type="GO" id="GO:0030014">
    <property type="term" value="C:CCR4-NOT complex"/>
    <property type="evidence" value="ECO:0007669"/>
    <property type="project" value="InterPro"/>
</dbReference>
<dbReference type="AlphaFoldDB" id="A0AA41V8D0"/>
<feature type="non-terminal residue" evidence="1">
    <location>
        <position position="64"/>
    </location>
</feature>
<evidence type="ECO:0000313" key="1">
    <source>
        <dbReference type="EMBL" id="MCL7034504.1"/>
    </source>
</evidence>
<dbReference type="Pfam" id="PF04078">
    <property type="entry name" value="Rcd1"/>
    <property type="match status" value="1"/>
</dbReference>
<proteinExistence type="predicted"/>
<organism evidence="1 2">
    <name type="scientific">Papaver nudicaule</name>
    <name type="common">Iceland poppy</name>
    <dbReference type="NCBI Taxonomy" id="74823"/>
    <lineage>
        <taxon>Eukaryota</taxon>
        <taxon>Viridiplantae</taxon>
        <taxon>Streptophyta</taxon>
        <taxon>Embryophyta</taxon>
        <taxon>Tracheophyta</taxon>
        <taxon>Spermatophyta</taxon>
        <taxon>Magnoliopsida</taxon>
        <taxon>Ranunculales</taxon>
        <taxon>Papaveraceae</taxon>
        <taxon>Papaveroideae</taxon>
        <taxon>Papaver</taxon>
    </lineage>
</organism>
<sequence length="64" mass="7328">MASAQQLVLDLCNPDLRENDLLDLSKKRERFQDLAPLLWNSFGTIAALFQRVASHPDTRTLFLN</sequence>